<organism evidence="1 2">
    <name type="scientific">Hygrophoropsis aurantiaca</name>
    <dbReference type="NCBI Taxonomy" id="72124"/>
    <lineage>
        <taxon>Eukaryota</taxon>
        <taxon>Fungi</taxon>
        <taxon>Dikarya</taxon>
        <taxon>Basidiomycota</taxon>
        <taxon>Agaricomycotina</taxon>
        <taxon>Agaricomycetes</taxon>
        <taxon>Agaricomycetidae</taxon>
        <taxon>Boletales</taxon>
        <taxon>Coniophorineae</taxon>
        <taxon>Hygrophoropsidaceae</taxon>
        <taxon>Hygrophoropsis</taxon>
    </lineage>
</organism>
<dbReference type="EMBL" id="MU267590">
    <property type="protein sequence ID" value="KAH7916553.1"/>
    <property type="molecule type" value="Genomic_DNA"/>
</dbReference>
<gene>
    <name evidence="1" type="ORF">BJ138DRAFT_995351</name>
</gene>
<proteinExistence type="predicted"/>
<sequence>MISSLPSSISATSSRFRSASVPASPPAIDTDGPPPTPPPGTFADSKLIAFLSSSAIMNGSIERGRQSVWSVLDRLRAPQNKSTSDEKAAENHAELNSDDEDSSVMMYAPLQPTEGSEVEIALSEIVSINGDGEEVRTPQRFPIPLDGPVIIAEGDPRWKGKEREEPNIPPPEPRDQNPPGPKPHRVWVPSLTNISVQATWWGFRMQVPLCIPKYTPYLPPPVLDVLNSKRLEATKRAAMITTALKWLLDHLPIKLVPPQFRPAMTILRRLIPYLGYIGGFVAWSWSAIKTFDRGNGVILTATWLLPIALIPGSWDV</sequence>
<comment type="caution">
    <text evidence="1">The sequence shown here is derived from an EMBL/GenBank/DDBJ whole genome shotgun (WGS) entry which is preliminary data.</text>
</comment>
<dbReference type="Proteomes" id="UP000790377">
    <property type="component" value="Unassembled WGS sequence"/>
</dbReference>
<reference evidence="1" key="1">
    <citation type="journal article" date="2021" name="New Phytol.">
        <title>Evolutionary innovations through gain and loss of genes in the ectomycorrhizal Boletales.</title>
        <authorList>
            <person name="Wu G."/>
            <person name="Miyauchi S."/>
            <person name="Morin E."/>
            <person name="Kuo A."/>
            <person name="Drula E."/>
            <person name="Varga T."/>
            <person name="Kohler A."/>
            <person name="Feng B."/>
            <person name="Cao Y."/>
            <person name="Lipzen A."/>
            <person name="Daum C."/>
            <person name="Hundley H."/>
            <person name="Pangilinan J."/>
            <person name="Johnson J."/>
            <person name="Barry K."/>
            <person name="LaButti K."/>
            <person name="Ng V."/>
            <person name="Ahrendt S."/>
            <person name="Min B."/>
            <person name="Choi I.G."/>
            <person name="Park H."/>
            <person name="Plett J.M."/>
            <person name="Magnuson J."/>
            <person name="Spatafora J.W."/>
            <person name="Nagy L.G."/>
            <person name="Henrissat B."/>
            <person name="Grigoriev I.V."/>
            <person name="Yang Z.L."/>
            <person name="Xu J."/>
            <person name="Martin F.M."/>
        </authorList>
    </citation>
    <scope>NUCLEOTIDE SEQUENCE</scope>
    <source>
        <strain evidence="1">ATCC 28755</strain>
    </source>
</reference>
<evidence type="ECO:0000313" key="2">
    <source>
        <dbReference type="Proteomes" id="UP000790377"/>
    </source>
</evidence>
<evidence type="ECO:0000313" key="1">
    <source>
        <dbReference type="EMBL" id="KAH7916553.1"/>
    </source>
</evidence>
<name>A0ACB8AU51_9AGAM</name>
<keyword evidence="2" id="KW-1185">Reference proteome</keyword>
<protein>
    <submittedName>
        <fullName evidence="1">Uncharacterized protein</fullName>
    </submittedName>
</protein>
<accession>A0ACB8AU51</accession>